<comment type="caution">
    <text evidence="2">The sequence shown here is derived from an EMBL/GenBank/DDBJ whole genome shotgun (WGS) entry which is preliminary data.</text>
</comment>
<dbReference type="STRING" id="546271.Selsp_0789"/>
<sequence length="82" mass="9643">MKKRAGKARGKVKCMEKLKRIRKLDWFILVVAVWLMATLDYDNLQTIDIAYLVSMALWTVFLVMRVVFDLPHEKKSEVGEEK</sequence>
<protein>
    <submittedName>
        <fullName evidence="2">Uncharacterized protein</fullName>
    </submittedName>
</protein>
<evidence type="ECO:0000256" key="1">
    <source>
        <dbReference type="SAM" id="Phobius"/>
    </source>
</evidence>
<accession>C9LVP7</accession>
<evidence type="ECO:0000313" key="3">
    <source>
        <dbReference type="Proteomes" id="UP000003505"/>
    </source>
</evidence>
<keyword evidence="1" id="KW-1133">Transmembrane helix</keyword>
<gene>
    <name evidence="2" type="ORF">SELSPUOL_01539</name>
</gene>
<feature type="transmembrane region" description="Helical" evidence="1">
    <location>
        <begin position="49"/>
        <end position="68"/>
    </location>
</feature>
<dbReference type="AlphaFoldDB" id="C9LVP7"/>
<feature type="transmembrane region" description="Helical" evidence="1">
    <location>
        <begin position="21"/>
        <end position="37"/>
    </location>
</feature>
<keyword evidence="1" id="KW-0472">Membrane</keyword>
<dbReference type="Proteomes" id="UP000003505">
    <property type="component" value="Unassembled WGS sequence"/>
</dbReference>
<evidence type="ECO:0000313" key="2">
    <source>
        <dbReference type="EMBL" id="EEX77072.1"/>
    </source>
</evidence>
<reference evidence="2 3" key="1">
    <citation type="submission" date="2009-09" db="EMBL/GenBank/DDBJ databases">
        <authorList>
            <person name="Weinstock G."/>
            <person name="Sodergren E."/>
            <person name="Clifton S."/>
            <person name="Fulton L."/>
            <person name="Fulton B."/>
            <person name="Courtney L."/>
            <person name="Fronick C."/>
            <person name="Harrison M."/>
            <person name="Strong C."/>
            <person name="Farmer C."/>
            <person name="Delahaunty K."/>
            <person name="Markovic C."/>
            <person name="Hall O."/>
            <person name="Minx P."/>
            <person name="Tomlinson C."/>
            <person name="Mitreva M."/>
            <person name="Nelson J."/>
            <person name="Hou S."/>
            <person name="Wollam A."/>
            <person name="Pepin K.H."/>
            <person name="Johnson M."/>
            <person name="Bhonagiri V."/>
            <person name="Nash W.E."/>
            <person name="Warren W."/>
            <person name="Chinwalla A."/>
            <person name="Mardis E.R."/>
            <person name="Wilson R.K."/>
        </authorList>
    </citation>
    <scope>NUCLEOTIDE SEQUENCE [LARGE SCALE GENOMIC DNA]</scope>
    <source>
        <strain evidence="3">ATCC 35185 / DSM 20758 / VPI D19B-28</strain>
    </source>
</reference>
<dbReference type="EMBL" id="ACKP02000029">
    <property type="protein sequence ID" value="EEX77072.1"/>
    <property type="molecule type" value="Genomic_DNA"/>
</dbReference>
<proteinExistence type="predicted"/>
<organism evidence="2 3">
    <name type="scientific">Selenomonas sputigena (strain ATCC 35185 / DSM 20758 / CCUG 44933 / VPI D19B-28)</name>
    <dbReference type="NCBI Taxonomy" id="546271"/>
    <lineage>
        <taxon>Bacteria</taxon>
        <taxon>Bacillati</taxon>
        <taxon>Bacillota</taxon>
        <taxon>Negativicutes</taxon>
        <taxon>Selenomonadales</taxon>
        <taxon>Selenomonadaceae</taxon>
        <taxon>Selenomonas</taxon>
    </lineage>
</organism>
<name>C9LVP7_SELS3</name>
<keyword evidence="1" id="KW-0812">Transmembrane</keyword>